<sequence length="104" mass="12401">MKVFLVFFVVLSLTFASLFAWAESNYQRQNSEADTKITLLQNQLNSIYQQDTNVELDWKNELRLKRAIHYLRTSKQYRDANWDKQAKEQAQRGLNLVTLFRQNV</sequence>
<dbReference type="EMBL" id="BAAAFD010000001">
    <property type="protein sequence ID" value="GAA0853029.1"/>
    <property type="molecule type" value="Genomic_DNA"/>
</dbReference>
<accession>A0ABP3WQK9</accession>
<evidence type="ECO:0000313" key="3">
    <source>
        <dbReference type="Proteomes" id="UP001500359"/>
    </source>
</evidence>
<organism evidence="2 3">
    <name type="scientific">Aliiglaciecola litoralis</name>
    <dbReference type="NCBI Taxonomy" id="582857"/>
    <lineage>
        <taxon>Bacteria</taxon>
        <taxon>Pseudomonadati</taxon>
        <taxon>Pseudomonadota</taxon>
        <taxon>Gammaproteobacteria</taxon>
        <taxon>Alteromonadales</taxon>
        <taxon>Alteromonadaceae</taxon>
        <taxon>Aliiglaciecola</taxon>
    </lineage>
</organism>
<keyword evidence="1" id="KW-0732">Signal</keyword>
<gene>
    <name evidence="2" type="ORF">GCM10009114_04780</name>
</gene>
<evidence type="ECO:0000313" key="2">
    <source>
        <dbReference type="EMBL" id="GAA0853029.1"/>
    </source>
</evidence>
<keyword evidence="3" id="KW-1185">Reference proteome</keyword>
<name>A0ABP3WQK9_9ALTE</name>
<proteinExistence type="predicted"/>
<comment type="caution">
    <text evidence="2">The sequence shown here is derived from an EMBL/GenBank/DDBJ whole genome shotgun (WGS) entry which is preliminary data.</text>
</comment>
<dbReference type="RefSeq" id="WP_343856156.1">
    <property type="nucleotide sequence ID" value="NZ_BAAAFD010000001.1"/>
</dbReference>
<feature type="chain" id="PRO_5045116539" evidence="1">
    <location>
        <begin position="23"/>
        <end position="104"/>
    </location>
</feature>
<dbReference type="Proteomes" id="UP001500359">
    <property type="component" value="Unassembled WGS sequence"/>
</dbReference>
<reference evidence="3" key="1">
    <citation type="journal article" date="2019" name="Int. J. Syst. Evol. Microbiol.">
        <title>The Global Catalogue of Microorganisms (GCM) 10K type strain sequencing project: providing services to taxonomists for standard genome sequencing and annotation.</title>
        <authorList>
            <consortium name="The Broad Institute Genomics Platform"/>
            <consortium name="The Broad Institute Genome Sequencing Center for Infectious Disease"/>
            <person name="Wu L."/>
            <person name="Ma J."/>
        </authorList>
    </citation>
    <scope>NUCLEOTIDE SEQUENCE [LARGE SCALE GENOMIC DNA]</scope>
    <source>
        <strain evidence="3">JCM 15896</strain>
    </source>
</reference>
<evidence type="ECO:0000256" key="1">
    <source>
        <dbReference type="SAM" id="SignalP"/>
    </source>
</evidence>
<protein>
    <submittedName>
        <fullName evidence="2">Uncharacterized protein</fullName>
    </submittedName>
</protein>
<feature type="signal peptide" evidence="1">
    <location>
        <begin position="1"/>
        <end position="22"/>
    </location>
</feature>